<evidence type="ECO:0000313" key="1">
    <source>
        <dbReference type="EMBL" id="JAD62996.1"/>
    </source>
</evidence>
<organism evidence="1">
    <name type="scientific">Arundo donax</name>
    <name type="common">Giant reed</name>
    <name type="synonym">Donax arundinaceus</name>
    <dbReference type="NCBI Taxonomy" id="35708"/>
    <lineage>
        <taxon>Eukaryota</taxon>
        <taxon>Viridiplantae</taxon>
        <taxon>Streptophyta</taxon>
        <taxon>Embryophyta</taxon>
        <taxon>Tracheophyta</taxon>
        <taxon>Spermatophyta</taxon>
        <taxon>Magnoliopsida</taxon>
        <taxon>Liliopsida</taxon>
        <taxon>Poales</taxon>
        <taxon>Poaceae</taxon>
        <taxon>PACMAD clade</taxon>
        <taxon>Arundinoideae</taxon>
        <taxon>Arundineae</taxon>
        <taxon>Arundo</taxon>
    </lineage>
</organism>
<sequence>MGLSGYGRTVGASYTVLLLRSWQQNILER</sequence>
<reference evidence="1" key="1">
    <citation type="submission" date="2014-09" db="EMBL/GenBank/DDBJ databases">
        <authorList>
            <person name="Magalhaes I.L.F."/>
            <person name="Oliveira U."/>
            <person name="Santos F.R."/>
            <person name="Vidigal T.H.D.A."/>
            <person name="Brescovit A.D."/>
            <person name="Santos A.J."/>
        </authorList>
    </citation>
    <scope>NUCLEOTIDE SEQUENCE</scope>
    <source>
        <tissue evidence="1">Shoot tissue taken approximately 20 cm above the soil surface</tissue>
    </source>
</reference>
<accession>A0A0A9BI12</accession>
<dbReference type="AlphaFoldDB" id="A0A0A9BI12"/>
<proteinExistence type="predicted"/>
<name>A0A0A9BI12_ARUDO</name>
<reference evidence="1" key="2">
    <citation type="journal article" date="2015" name="Data Brief">
        <title>Shoot transcriptome of the giant reed, Arundo donax.</title>
        <authorList>
            <person name="Barrero R.A."/>
            <person name="Guerrero F.D."/>
            <person name="Moolhuijzen P."/>
            <person name="Goolsby J.A."/>
            <person name="Tidwell J."/>
            <person name="Bellgard S.E."/>
            <person name="Bellgard M.I."/>
        </authorList>
    </citation>
    <scope>NUCLEOTIDE SEQUENCE</scope>
    <source>
        <tissue evidence="1">Shoot tissue taken approximately 20 cm above the soil surface</tissue>
    </source>
</reference>
<dbReference type="EMBL" id="GBRH01234899">
    <property type="protein sequence ID" value="JAD62996.1"/>
    <property type="molecule type" value="Transcribed_RNA"/>
</dbReference>
<protein>
    <submittedName>
        <fullName evidence="1">Uncharacterized protein</fullName>
    </submittedName>
</protein>